<dbReference type="GO" id="GO:0009246">
    <property type="term" value="P:enterobacterial common antigen biosynthetic process"/>
    <property type="evidence" value="ECO:0007669"/>
    <property type="project" value="TreeGrafter"/>
</dbReference>
<gene>
    <name evidence="9" type="ORF">DEO27_011165</name>
</gene>
<organism evidence="9 10">
    <name type="scientific">Mucilaginibacter rubeus</name>
    <dbReference type="NCBI Taxonomy" id="2027860"/>
    <lineage>
        <taxon>Bacteria</taxon>
        <taxon>Pseudomonadati</taxon>
        <taxon>Bacteroidota</taxon>
        <taxon>Sphingobacteriia</taxon>
        <taxon>Sphingobacteriales</taxon>
        <taxon>Sphingobacteriaceae</taxon>
        <taxon>Mucilaginibacter</taxon>
    </lineage>
</organism>
<dbReference type="RefSeq" id="WP_112566344.1">
    <property type="nucleotide sequence ID" value="NZ_CP043450.1"/>
</dbReference>
<feature type="transmembrane region" description="Helical" evidence="7">
    <location>
        <begin position="136"/>
        <end position="155"/>
    </location>
</feature>
<feature type="transmembrane region" description="Helical" evidence="7">
    <location>
        <begin position="89"/>
        <end position="107"/>
    </location>
</feature>
<evidence type="ECO:0000256" key="2">
    <source>
        <dbReference type="ARBA" id="ARBA00007400"/>
    </source>
</evidence>
<protein>
    <submittedName>
        <fullName evidence="9">Acyltransferase family protein</fullName>
    </submittedName>
</protein>
<keyword evidence="5 7" id="KW-1133">Transmembrane helix</keyword>
<dbReference type="OrthoDB" id="9810469at2"/>
<keyword evidence="10" id="KW-1185">Reference proteome</keyword>
<dbReference type="GO" id="GO:0005886">
    <property type="term" value="C:plasma membrane"/>
    <property type="evidence" value="ECO:0007669"/>
    <property type="project" value="UniProtKB-SubCell"/>
</dbReference>
<dbReference type="PANTHER" id="PTHR40074">
    <property type="entry name" value="O-ACETYLTRANSFERASE WECH"/>
    <property type="match status" value="1"/>
</dbReference>
<evidence type="ECO:0000256" key="7">
    <source>
        <dbReference type="SAM" id="Phobius"/>
    </source>
</evidence>
<keyword evidence="4 7" id="KW-0812">Transmembrane</keyword>
<feature type="transmembrane region" description="Helical" evidence="7">
    <location>
        <begin position="167"/>
        <end position="188"/>
    </location>
</feature>
<feature type="domain" description="Acyltransferase 3" evidence="8">
    <location>
        <begin position="15"/>
        <end position="339"/>
    </location>
</feature>
<dbReference type="EMBL" id="CP043450">
    <property type="protein sequence ID" value="QEM10562.1"/>
    <property type="molecule type" value="Genomic_DNA"/>
</dbReference>
<dbReference type="Proteomes" id="UP000251402">
    <property type="component" value="Chromosome"/>
</dbReference>
<comment type="similarity">
    <text evidence="2">Belongs to the acyltransferase 3 family.</text>
</comment>
<accession>A0A5C1HXH7</accession>
<evidence type="ECO:0000259" key="8">
    <source>
        <dbReference type="Pfam" id="PF01757"/>
    </source>
</evidence>
<dbReference type="PANTHER" id="PTHR40074:SF2">
    <property type="entry name" value="O-ACETYLTRANSFERASE WECH"/>
    <property type="match status" value="1"/>
</dbReference>
<sequence length="353" mass="40826">MKFSQTISTDKHQNINWMNNLRSIAMFAVIVLHTASPLLFRVKDATINDWLAADAYNALVRFCVPVFVMITGALLLQREYELKDFLKRRFGRLIPPFIFWSFVYIGYRLYNEEIELSDNIWPNIKLVLQQLQTGSYYHLWYVYLLMGLYLFIPVISKFVRNATEKELLYFLGVWFLTVILSRPYLTILDPGIDLHNFTGYIGYLVLGYYLAYKPFKFKNIAPIAALVFVSCALLIASGTYFILLKTKNLNTFFYEPISPFIVILSSSAFLMARFIKVNLNPVVNKLINNVGKYTLGLYLSHAFILNVFELNDITYNIFNPIFSIPLVALLTFLLSSLLIYVMSKLPLLKYVAG</sequence>
<comment type="subcellular location">
    <subcellularLocation>
        <location evidence="1">Cell membrane</location>
        <topology evidence="1">Multi-pass membrane protein</topology>
    </subcellularLocation>
</comment>
<keyword evidence="9" id="KW-0012">Acyltransferase</keyword>
<evidence type="ECO:0000256" key="6">
    <source>
        <dbReference type="ARBA" id="ARBA00023136"/>
    </source>
</evidence>
<feature type="transmembrane region" description="Helical" evidence="7">
    <location>
        <begin position="21"/>
        <end position="39"/>
    </location>
</feature>
<name>A0A5C1HXH7_9SPHI</name>
<evidence type="ECO:0000256" key="4">
    <source>
        <dbReference type="ARBA" id="ARBA00022692"/>
    </source>
</evidence>
<keyword evidence="6 7" id="KW-0472">Membrane</keyword>
<feature type="transmembrane region" description="Helical" evidence="7">
    <location>
        <begin position="286"/>
        <end position="308"/>
    </location>
</feature>
<proteinExistence type="inferred from homology"/>
<dbReference type="Pfam" id="PF01757">
    <property type="entry name" value="Acyl_transf_3"/>
    <property type="match status" value="1"/>
</dbReference>
<dbReference type="InterPro" id="IPR002656">
    <property type="entry name" value="Acyl_transf_3_dom"/>
</dbReference>
<dbReference type="GO" id="GO:0016413">
    <property type="term" value="F:O-acetyltransferase activity"/>
    <property type="evidence" value="ECO:0007669"/>
    <property type="project" value="TreeGrafter"/>
</dbReference>
<feature type="transmembrane region" description="Helical" evidence="7">
    <location>
        <begin position="223"/>
        <end position="244"/>
    </location>
</feature>
<evidence type="ECO:0000313" key="10">
    <source>
        <dbReference type="Proteomes" id="UP000251402"/>
    </source>
</evidence>
<evidence type="ECO:0000256" key="5">
    <source>
        <dbReference type="ARBA" id="ARBA00022989"/>
    </source>
</evidence>
<dbReference type="AlphaFoldDB" id="A0A5C1HXH7"/>
<feature type="transmembrane region" description="Helical" evidence="7">
    <location>
        <begin position="256"/>
        <end position="274"/>
    </location>
</feature>
<reference evidence="9" key="1">
    <citation type="submission" date="2019-08" db="EMBL/GenBank/DDBJ databases">
        <title>Comparative genome analysis confer to the adaptation heavy metal polluted environment.</title>
        <authorList>
            <person name="Li Y."/>
        </authorList>
    </citation>
    <scope>NUCLEOTIDE SEQUENCE [LARGE SCALE GENOMIC DNA]</scope>
    <source>
        <strain evidence="9">P1</strain>
    </source>
</reference>
<keyword evidence="9" id="KW-0808">Transferase</keyword>
<evidence type="ECO:0000256" key="1">
    <source>
        <dbReference type="ARBA" id="ARBA00004651"/>
    </source>
</evidence>
<dbReference type="KEGG" id="mrub:DEO27_011165"/>
<evidence type="ECO:0000256" key="3">
    <source>
        <dbReference type="ARBA" id="ARBA00022475"/>
    </source>
</evidence>
<evidence type="ECO:0000313" key="9">
    <source>
        <dbReference type="EMBL" id="QEM10562.1"/>
    </source>
</evidence>
<keyword evidence="3" id="KW-1003">Cell membrane</keyword>
<feature type="transmembrane region" description="Helical" evidence="7">
    <location>
        <begin position="194"/>
        <end position="211"/>
    </location>
</feature>
<feature type="transmembrane region" description="Helical" evidence="7">
    <location>
        <begin position="59"/>
        <end position="77"/>
    </location>
</feature>
<feature type="transmembrane region" description="Helical" evidence="7">
    <location>
        <begin position="320"/>
        <end position="341"/>
    </location>
</feature>